<dbReference type="CDD" id="cd05147">
    <property type="entry name" value="RIO1_euk"/>
    <property type="match status" value="1"/>
</dbReference>
<evidence type="ECO:0000256" key="9">
    <source>
        <dbReference type="ARBA" id="ARBA00022679"/>
    </source>
</evidence>
<dbReference type="GO" id="GO:0004674">
    <property type="term" value="F:protein serine/threonine kinase activity"/>
    <property type="evidence" value="ECO:0007669"/>
    <property type="project" value="UniProtKB-KW"/>
</dbReference>
<comment type="catalytic activity">
    <reaction evidence="17 18">
        <text>L-seryl-[protein] + ATP = O-phospho-L-seryl-[protein] + ADP + H(+)</text>
        <dbReference type="Rhea" id="RHEA:17989"/>
        <dbReference type="Rhea" id="RHEA-COMP:9863"/>
        <dbReference type="Rhea" id="RHEA-COMP:11604"/>
        <dbReference type="ChEBI" id="CHEBI:15378"/>
        <dbReference type="ChEBI" id="CHEBI:29999"/>
        <dbReference type="ChEBI" id="CHEBI:30616"/>
        <dbReference type="ChEBI" id="CHEBI:83421"/>
        <dbReference type="ChEBI" id="CHEBI:456216"/>
        <dbReference type="EC" id="2.7.11.1"/>
    </reaction>
</comment>
<evidence type="ECO:0000259" key="23">
    <source>
        <dbReference type="SMART" id="SM00090"/>
    </source>
</evidence>
<evidence type="ECO:0000256" key="1">
    <source>
        <dbReference type="ARBA" id="ARBA00001946"/>
    </source>
</evidence>
<dbReference type="GO" id="GO:0046872">
    <property type="term" value="F:metal ion binding"/>
    <property type="evidence" value="ECO:0007669"/>
    <property type="project" value="UniProtKB-KW"/>
</dbReference>
<evidence type="ECO:0000256" key="19">
    <source>
        <dbReference type="PIRSR" id="PIRSR038147-1"/>
    </source>
</evidence>
<comment type="similarity">
    <text evidence="3 18">Belongs to the protein kinase superfamily. RIO-type Ser/Thr kinase family.</text>
</comment>
<dbReference type="PIRSF" id="PIRSF038147">
    <property type="entry name" value="Ser/Thr_PK_RIO1"/>
    <property type="match status" value="1"/>
</dbReference>
<dbReference type="EMBL" id="AGNL01012555">
    <property type="protein sequence ID" value="EJK67831.1"/>
    <property type="molecule type" value="Genomic_DNA"/>
</dbReference>
<evidence type="ECO:0000256" key="4">
    <source>
        <dbReference type="ARBA" id="ARBA00012513"/>
    </source>
</evidence>
<evidence type="ECO:0000256" key="14">
    <source>
        <dbReference type="ARBA" id="ARBA00022840"/>
    </source>
</evidence>
<dbReference type="GO" id="GO:0016787">
    <property type="term" value="F:hydrolase activity"/>
    <property type="evidence" value="ECO:0007669"/>
    <property type="project" value="UniProtKB-KW"/>
</dbReference>
<dbReference type="Proteomes" id="UP000266841">
    <property type="component" value="Unassembled WGS sequence"/>
</dbReference>
<evidence type="ECO:0000256" key="11">
    <source>
        <dbReference type="ARBA" id="ARBA00022741"/>
    </source>
</evidence>
<dbReference type="InterPro" id="IPR018935">
    <property type="entry name" value="RIO_kinase_CS"/>
</dbReference>
<keyword evidence="9 18" id="KW-0808">Transferase</keyword>
<evidence type="ECO:0000256" key="6">
    <source>
        <dbReference type="ARBA" id="ARBA00022490"/>
    </source>
</evidence>
<dbReference type="InterPro" id="IPR018934">
    <property type="entry name" value="RIO_dom"/>
</dbReference>
<proteinExistence type="inferred from homology"/>
<dbReference type="EC" id="2.7.11.1" evidence="4 18"/>
<feature type="region of interest" description="Disordered" evidence="22">
    <location>
        <begin position="506"/>
        <end position="541"/>
    </location>
</feature>
<keyword evidence="7" id="KW-0690">Ribosome biogenesis</keyword>
<sequence>MTGQFDDAYDGKGCPQAQSDDAFVRAMQAKIAGDAGEGHAGEYDDDEEDYGDDPYDLDDDALLHCKGSSSTQQLLDAGAGASRINLNSSHKVSNAVTKMQNLETTKRKSHTGRDDRATSEQCLDPRTRLILFRMLSSGFLQLIDGCLSTGKEANVYYAKAGRIVEKKQAAAASEADSSDAASASSASVAASTATFAPLLLPDITEYAIKIYKTSILVFKDRDKYVSGEHRWRKGYCRSNPRKMVKVWAEKEMRNYRRLHAAGIKCPAPVLLKSHVLIMEFLGTNGWPSPRIRDAGLSERRLREAYVQTVLIMRHMYRRCRLVHGDLSEYNLLWHCNEVYVIDVSQSVETDHPSALDFLRKDASNVNDFFRKAGNLDVMTTRQLFEFVTSTVIADTAEDESKAMDSIMEKVTENVTELETATEDERRAMSQQESVDEAVFMSQFLPRSLNQLADYDVGKIEEGDVEETYAHAVAALTGNDDVVNAVSRKTGVDCNTKSTHVLFASNVDSDDDDEAPSLLEIDGLDPADEGSDYGSEGEEERPYVKVAMTPEEAAAAKELIRASRRANKKAVKEANSEKRKTKIKKKDKRRAINKTKGNKKK</sequence>
<evidence type="ECO:0000313" key="24">
    <source>
        <dbReference type="EMBL" id="EJK67831.1"/>
    </source>
</evidence>
<comment type="subcellular location">
    <subcellularLocation>
        <location evidence="2">Cytoplasm</location>
    </subcellularLocation>
</comment>
<dbReference type="GO" id="GO:0005524">
    <property type="term" value="F:ATP binding"/>
    <property type="evidence" value="ECO:0007669"/>
    <property type="project" value="UniProtKB-KW"/>
</dbReference>
<organism evidence="24 25">
    <name type="scientific">Thalassiosira oceanica</name>
    <name type="common">Marine diatom</name>
    <dbReference type="NCBI Taxonomy" id="159749"/>
    <lineage>
        <taxon>Eukaryota</taxon>
        <taxon>Sar</taxon>
        <taxon>Stramenopiles</taxon>
        <taxon>Ochrophyta</taxon>
        <taxon>Bacillariophyta</taxon>
        <taxon>Coscinodiscophyceae</taxon>
        <taxon>Thalassiosirophycidae</taxon>
        <taxon>Thalassiosirales</taxon>
        <taxon>Thalassiosiraceae</taxon>
        <taxon>Thalassiosira</taxon>
    </lineage>
</organism>
<dbReference type="OMA" id="HPMSLDF"/>
<dbReference type="AlphaFoldDB" id="K0T399"/>
<dbReference type="SUPFAM" id="SSF56112">
    <property type="entry name" value="Protein kinase-like (PK-like)"/>
    <property type="match status" value="1"/>
</dbReference>
<name>K0T399_THAOC</name>
<dbReference type="OrthoDB" id="205248at2759"/>
<evidence type="ECO:0000256" key="21">
    <source>
        <dbReference type="PIRSR" id="PIRSR038147-3"/>
    </source>
</evidence>
<evidence type="ECO:0000256" key="13">
    <source>
        <dbReference type="ARBA" id="ARBA00022801"/>
    </source>
</evidence>
<dbReference type="PANTHER" id="PTHR45723">
    <property type="entry name" value="SERINE/THREONINE-PROTEIN KINASE RIO1"/>
    <property type="match status" value="1"/>
</dbReference>
<dbReference type="Gene3D" id="1.10.510.10">
    <property type="entry name" value="Transferase(Phosphotransferase) domain 1"/>
    <property type="match status" value="1"/>
</dbReference>
<reference evidence="24 25" key="1">
    <citation type="journal article" date="2012" name="Genome Biol.">
        <title>Genome and low-iron response of an oceanic diatom adapted to chronic iron limitation.</title>
        <authorList>
            <person name="Lommer M."/>
            <person name="Specht M."/>
            <person name="Roy A.S."/>
            <person name="Kraemer L."/>
            <person name="Andreson R."/>
            <person name="Gutowska M.A."/>
            <person name="Wolf J."/>
            <person name="Bergner S.V."/>
            <person name="Schilhabel M.B."/>
            <person name="Klostermeier U.C."/>
            <person name="Beiko R.G."/>
            <person name="Rosenstiel P."/>
            <person name="Hippler M."/>
            <person name="Laroche J."/>
        </authorList>
    </citation>
    <scope>NUCLEOTIDE SEQUENCE [LARGE SCALE GENOMIC DNA]</scope>
    <source>
        <strain evidence="24 25">CCMP1005</strain>
    </source>
</reference>
<keyword evidence="10" id="KW-0479">Metal-binding</keyword>
<keyword evidence="6" id="KW-0963">Cytoplasm</keyword>
<evidence type="ECO:0000256" key="2">
    <source>
        <dbReference type="ARBA" id="ARBA00004496"/>
    </source>
</evidence>
<accession>K0T399</accession>
<evidence type="ECO:0000256" key="18">
    <source>
        <dbReference type="PIRNR" id="PIRNR038147"/>
    </source>
</evidence>
<dbReference type="GO" id="GO:0106310">
    <property type="term" value="F:protein serine kinase activity"/>
    <property type="evidence" value="ECO:0007669"/>
    <property type="project" value="RHEA"/>
</dbReference>
<evidence type="ECO:0000256" key="3">
    <source>
        <dbReference type="ARBA" id="ARBA00009196"/>
    </source>
</evidence>
<evidence type="ECO:0000256" key="5">
    <source>
        <dbReference type="ARBA" id="ARBA00016038"/>
    </source>
</evidence>
<comment type="cofactor">
    <cofactor evidence="1 21">
        <name>Mg(2+)</name>
        <dbReference type="ChEBI" id="CHEBI:18420"/>
    </cofactor>
</comment>
<dbReference type="eggNOG" id="KOG2270">
    <property type="taxonomic scope" value="Eukaryota"/>
</dbReference>
<feature type="region of interest" description="Disordered" evidence="22">
    <location>
        <begin position="562"/>
        <end position="600"/>
    </location>
</feature>
<keyword evidence="25" id="KW-1185">Reference proteome</keyword>
<feature type="binding site" evidence="21">
    <location>
        <position position="342"/>
    </location>
    <ligand>
        <name>Mg(2+)</name>
        <dbReference type="ChEBI" id="CHEBI:18420"/>
    </ligand>
</feature>
<evidence type="ECO:0000256" key="8">
    <source>
        <dbReference type="ARBA" id="ARBA00022527"/>
    </source>
</evidence>
<dbReference type="SMART" id="SM00090">
    <property type="entry name" value="RIO"/>
    <property type="match status" value="1"/>
</dbReference>
<dbReference type="Gene3D" id="3.30.200.20">
    <property type="entry name" value="Phosphorylase Kinase, domain 1"/>
    <property type="match status" value="1"/>
</dbReference>
<dbReference type="InterPro" id="IPR000687">
    <property type="entry name" value="RIO_kinase"/>
</dbReference>
<dbReference type="GO" id="GO:0042254">
    <property type="term" value="P:ribosome biogenesis"/>
    <property type="evidence" value="ECO:0007669"/>
    <property type="project" value="UniProtKB-KW"/>
</dbReference>
<feature type="binding site" evidence="20">
    <location>
        <position position="209"/>
    </location>
    <ligand>
        <name>ATP</name>
        <dbReference type="ChEBI" id="CHEBI:30616"/>
    </ligand>
</feature>
<evidence type="ECO:0000313" key="25">
    <source>
        <dbReference type="Proteomes" id="UP000266841"/>
    </source>
</evidence>
<keyword evidence="11 18" id="KW-0547">Nucleotide-binding</keyword>
<feature type="binding site" evidence="20">
    <location>
        <position position="281"/>
    </location>
    <ligand>
        <name>ATP</name>
        <dbReference type="ChEBI" id="CHEBI:30616"/>
    </ligand>
</feature>
<feature type="active site" description="4-aspartylphosphate intermediate" evidence="19">
    <location>
        <position position="342"/>
    </location>
</feature>
<dbReference type="InterPro" id="IPR017407">
    <property type="entry name" value="Ser/Thr_kinase_Rio1"/>
</dbReference>
<evidence type="ECO:0000256" key="16">
    <source>
        <dbReference type="ARBA" id="ARBA00047899"/>
    </source>
</evidence>
<evidence type="ECO:0000256" key="22">
    <source>
        <dbReference type="SAM" id="MobiDB-lite"/>
    </source>
</evidence>
<evidence type="ECO:0000256" key="15">
    <source>
        <dbReference type="ARBA" id="ARBA00022842"/>
    </source>
</evidence>
<comment type="caution">
    <text evidence="24">The sequence shown here is derived from an EMBL/GenBank/DDBJ whole genome shotgun (WGS) entry which is preliminary data.</text>
</comment>
<feature type="compositionally biased region" description="Acidic residues" evidence="22">
    <location>
        <begin position="521"/>
        <end position="538"/>
    </location>
</feature>
<protein>
    <recommendedName>
        <fullName evidence="5 18">Serine/threonine-protein kinase RIO1</fullName>
        <ecNumber evidence="4 18">2.7.11.1</ecNumber>
    </recommendedName>
</protein>
<dbReference type="Pfam" id="PF01163">
    <property type="entry name" value="RIO1"/>
    <property type="match status" value="1"/>
</dbReference>
<evidence type="ECO:0000256" key="12">
    <source>
        <dbReference type="ARBA" id="ARBA00022777"/>
    </source>
</evidence>
<gene>
    <name evidence="24" type="ORF">THAOC_11077</name>
</gene>
<keyword evidence="8 18" id="KW-0723">Serine/threonine-protein kinase</keyword>
<dbReference type="GO" id="GO:0005737">
    <property type="term" value="C:cytoplasm"/>
    <property type="evidence" value="ECO:0007669"/>
    <property type="project" value="UniProtKB-SubCell"/>
</dbReference>
<evidence type="ECO:0000256" key="20">
    <source>
        <dbReference type="PIRSR" id="PIRSR038147-2"/>
    </source>
</evidence>
<keyword evidence="12 18" id="KW-0418">Kinase</keyword>
<feature type="domain" description="RIO kinase" evidence="23">
    <location>
        <begin position="112"/>
        <end position="389"/>
    </location>
</feature>
<feature type="binding site" evidence="21">
    <location>
        <position position="330"/>
    </location>
    <ligand>
        <name>Mg(2+)</name>
        <dbReference type="ChEBI" id="CHEBI:18420"/>
    </ligand>
</feature>
<feature type="active site" description="Proton acceptor" evidence="19">
    <location>
        <position position="325"/>
    </location>
</feature>
<comment type="catalytic activity">
    <reaction evidence="16 18">
        <text>L-threonyl-[protein] + ATP = O-phospho-L-threonyl-[protein] + ADP + H(+)</text>
        <dbReference type="Rhea" id="RHEA:46608"/>
        <dbReference type="Rhea" id="RHEA-COMP:11060"/>
        <dbReference type="Rhea" id="RHEA-COMP:11605"/>
        <dbReference type="ChEBI" id="CHEBI:15378"/>
        <dbReference type="ChEBI" id="CHEBI:30013"/>
        <dbReference type="ChEBI" id="CHEBI:30616"/>
        <dbReference type="ChEBI" id="CHEBI:61977"/>
        <dbReference type="ChEBI" id="CHEBI:456216"/>
        <dbReference type="EC" id="2.7.11.1"/>
    </reaction>
</comment>
<evidence type="ECO:0000256" key="10">
    <source>
        <dbReference type="ARBA" id="ARBA00022723"/>
    </source>
</evidence>
<keyword evidence="13" id="KW-0378">Hydrolase</keyword>
<feature type="compositionally biased region" description="Basic residues" evidence="22">
    <location>
        <begin position="578"/>
        <end position="600"/>
    </location>
</feature>
<dbReference type="InterPro" id="IPR011009">
    <property type="entry name" value="Kinase-like_dom_sf"/>
</dbReference>
<keyword evidence="14 18" id="KW-0067">ATP-binding</keyword>
<evidence type="ECO:0000256" key="17">
    <source>
        <dbReference type="ARBA" id="ARBA00048679"/>
    </source>
</evidence>
<keyword evidence="15" id="KW-0460">Magnesium</keyword>
<evidence type="ECO:0000256" key="7">
    <source>
        <dbReference type="ARBA" id="ARBA00022517"/>
    </source>
</evidence>
<dbReference type="PROSITE" id="PS01245">
    <property type="entry name" value="RIO1"/>
    <property type="match status" value="1"/>
</dbReference>
<dbReference type="InterPro" id="IPR051272">
    <property type="entry name" value="RIO-type_Ser/Thr_kinase"/>
</dbReference>